<evidence type="ECO:0000313" key="2">
    <source>
        <dbReference type="Proteomes" id="UP001200271"/>
    </source>
</evidence>
<feature type="non-terminal residue" evidence="1">
    <location>
        <position position="25"/>
    </location>
</feature>
<organism evidence="1 2">
    <name type="scientific">Staphylococcus aureus</name>
    <dbReference type="NCBI Taxonomy" id="1280"/>
    <lineage>
        <taxon>Bacteria</taxon>
        <taxon>Bacillati</taxon>
        <taxon>Bacillota</taxon>
        <taxon>Bacilli</taxon>
        <taxon>Bacillales</taxon>
        <taxon>Staphylococcaceae</taxon>
        <taxon>Staphylococcus</taxon>
    </lineage>
</organism>
<dbReference type="AlphaFoldDB" id="A0AAW4YCT6"/>
<accession>A0AAW4YCT6</accession>
<protein>
    <recommendedName>
        <fullName evidence="3">Phosphoribosylformylglycinamidine cyclo-ligase</fullName>
    </recommendedName>
</protein>
<name>A0AAW4YCT6_STAAU</name>
<reference evidence="1" key="1">
    <citation type="journal article" date="2021" name="Front Med (Lausanne)">
        <title>The Prevalence and Determinants of Fusidic Acid Resistance Among Methicillin-Resistant Staphylococcus aureus Clinical Isolates in China.</title>
        <authorList>
            <person name="Zhao H."/>
            <person name="Wang X."/>
            <person name="Wang B."/>
            <person name="Xu Y."/>
            <person name="Rao L."/>
            <person name="Wan B."/>
            <person name="Guo Y."/>
            <person name="Wu X."/>
            <person name="Yu J."/>
            <person name="Chen L."/>
            <person name="Li M."/>
            <person name="Yu F."/>
        </authorList>
    </citation>
    <scope>NUCLEOTIDE SEQUENCE</scope>
    <source>
        <strain evidence="1">NC-4</strain>
    </source>
</reference>
<dbReference type="Proteomes" id="UP001200271">
    <property type="component" value="Unassembled WGS sequence"/>
</dbReference>
<proteinExistence type="predicted"/>
<evidence type="ECO:0000313" key="1">
    <source>
        <dbReference type="EMBL" id="MCE3364072.1"/>
    </source>
</evidence>
<comment type="caution">
    <text evidence="1">The sequence shown here is derived from an EMBL/GenBank/DDBJ whole genome shotgun (WGS) entry which is preliminary data.</text>
</comment>
<gene>
    <name evidence="1" type="ORF">LB359_17730</name>
</gene>
<sequence>MSKAYEQSGVNIHAGYEAVERMSSH</sequence>
<evidence type="ECO:0008006" key="3">
    <source>
        <dbReference type="Google" id="ProtNLM"/>
    </source>
</evidence>
<dbReference type="EMBL" id="JAIUEN010000509">
    <property type="protein sequence ID" value="MCE3364072.1"/>
    <property type="molecule type" value="Genomic_DNA"/>
</dbReference>
<reference evidence="1" key="2">
    <citation type="submission" date="2023-08" db="EMBL/GenBank/DDBJ databases">
        <authorList>
            <person name="Zhao H."/>
            <person name="Wang X."/>
        </authorList>
    </citation>
    <scope>NUCLEOTIDE SEQUENCE</scope>
    <source>
        <strain evidence="1">NC-4</strain>
    </source>
</reference>